<comment type="caution">
    <text evidence="1">The sequence shown here is derived from an EMBL/GenBank/DDBJ whole genome shotgun (WGS) entry which is preliminary data.</text>
</comment>
<feature type="non-terminal residue" evidence="1">
    <location>
        <position position="1"/>
    </location>
</feature>
<accession>A0ABN7W7G4</accession>
<evidence type="ECO:0000313" key="1">
    <source>
        <dbReference type="EMBL" id="CAG8819636.1"/>
    </source>
</evidence>
<organism evidence="1 2">
    <name type="scientific">Gigaspora margarita</name>
    <dbReference type="NCBI Taxonomy" id="4874"/>
    <lineage>
        <taxon>Eukaryota</taxon>
        <taxon>Fungi</taxon>
        <taxon>Fungi incertae sedis</taxon>
        <taxon>Mucoromycota</taxon>
        <taxon>Glomeromycotina</taxon>
        <taxon>Glomeromycetes</taxon>
        <taxon>Diversisporales</taxon>
        <taxon>Gigasporaceae</taxon>
        <taxon>Gigaspora</taxon>
    </lineage>
</organism>
<gene>
    <name evidence="1" type="ORF">GMARGA_LOCUS27361</name>
</gene>
<evidence type="ECO:0000313" key="2">
    <source>
        <dbReference type="Proteomes" id="UP000789901"/>
    </source>
</evidence>
<keyword evidence="2" id="KW-1185">Reference proteome</keyword>
<sequence length="95" mass="10751">VASCELAPGHMLKVFWALPGHESTRTNVKDILGSTNNRLSIRSQSKMMNTSMNDLTMTEVKSKKELIESDKEERVDFEEALEDSNDKSLYDINSN</sequence>
<proteinExistence type="predicted"/>
<dbReference type="EMBL" id="CAJVQB010033351">
    <property type="protein sequence ID" value="CAG8819636.1"/>
    <property type="molecule type" value="Genomic_DNA"/>
</dbReference>
<reference evidence="1 2" key="1">
    <citation type="submission" date="2021-06" db="EMBL/GenBank/DDBJ databases">
        <authorList>
            <person name="Kallberg Y."/>
            <person name="Tangrot J."/>
            <person name="Rosling A."/>
        </authorList>
    </citation>
    <scope>NUCLEOTIDE SEQUENCE [LARGE SCALE GENOMIC DNA]</scope>
    <source>
        <strain evidence="1 2">120-4 pot B 10/14</strain>
    </source>
</reference>
<protein>
    <submittedName>
        <fullName evidence="1">14373_t:CDS:1</fullName>
    </submittedName>
</protein>
<dbReference type="Proteomes" id="UP000789901">
    <property type="component" value="Unassembled WGS sequence"/>
</dbReference>
<name>A0ABN7W7G4_GIGMA</name>